<accession>O87037</accession>
<gene>
    <name evidence="1" type="primary">z35f</name>
</gene>
<protein>
    <submittedName>
        <fullName evidence="1">Z35f protein</fullName>
    </submittedName>
</protein>
<reference evidence="1" key="1">
    <citation type="submission" date="1998-07" db="EMBL/GenBank/DDBJ databases">
        <authorList>
            <person name="Fallarino A."/>
        </authorList>
    </citation>
    <scope>NUCLEOTIDE SEQUENCE</scope>
    <source>
        <strain evidence="1">Z17561</strain>
    </source>
</reference>
<organism evidence="1">
    <name type="scientific">Vibrio cholerae</name>
    <dbReference type="NCBI Taxonomy" id="666"/>
    <lineage>
        <taxon>Bacteria</taxon>
        <taxon>Pseudomonadati</taxon>
        <taxon>Pseudomonadota</taxon>
        <taxon>Gammaproteobacteria</taxon>
        <taxon>Vibrionales</taxon>
        <taxon>Vibrionaceae</taxon>
        <taxon>Vibrio</taxon>
    </lineage>
</organism>
<dbReference type="AlphaFoldDB" id="O87037"/>
<dbReference type="EMBL" id="AJ231093">
    <property type="protein sequence ID" value="CAA13135.1"/>
    <property type="molecule type" value="Genomic_DNA"/>
</dbReference>
<name>O87037_VIBCL</name>
<evidence type="ECO:0000313" key="1">
    <source>
        <dbReference type="EMBL" id="CAA13135.1"/>
    </source>
</evidence>
<proteinExistence type="predicted"/>
<sequence length="96" mass="10991">MPNARQTTQSGACPWEYARVLVRKGQRLQASFEQPVRAAGEGYLLPNKKALQNWLEQREKLSGSLFAKQGDYEWGDDLDYSIDHLIADLQSHLMVR</sequence>